<evidence type="ECO:0000256" key="1">
    <source>
        <dbReference type="SAM" id="MobiDB-lite"/>
    </source>
</evidence>
<protein>
    <submittedName>
        <fullName evidence="2">Unannotated protein</fullName>
    </submittedName>
</protein>
<sequence length="89" mass="9671">MTASHHGIPRFLRVTTKIALTSPEVTPADKSISATNKINTKPIARIMSGADCCNRLAKFKLVKNTGLKKEKRTTNTKKPIIAGSAPMRP</sequence>
<gene>
    <name evidence="2" type="ORF">UFOPK2907_01407</name>
</gene>
<accession>A0A6J6WQ57</accession>
<evidence type="ECO:0000313" key="2">
    <source>
        <dbReference type="EMBL" id="CAB4785078.1"/>
    </source>
</evidence>
<reference evidence="2" key="1">
    <citation type="submission" date="2020-05" db="EMBL/GenBank/DDBJ databases">
        <authorList>
            <person name="Chiriac C."/>
            <person name="Salcher M."/>
            <person name="Ghai R."/>
            <person name="Kavagutti S V."/>
        </authorList>
    </citation>
    <scope>NUCLEOTIDE SEQUENCE</scope>
</reference>
<dbReference type="EMBL" id="CAEZZR010000182">
    <property type="protein sequence ID" value="CAB4785078.1"/>
    <property type="molecule type" value="Genomic_DNA"/>
</dbReference>
<name>A0A6J6WQ57_9ZZZZ</name>
<proteinExistence type="predicted"/>
<dbReference type="AlphaFoldDB" id="A0A6J6WQ57"/>
<feature type="region of interest" description="Disordered" evidence="1">
    <location>
        <begin position="68"/>
        <end position="89"/>
    </location>
</feature>
<organism evidence="2">
    <name type="scientific">freshwater metagenome</name>
    <dbReference type="NCBI Taxonomy" id="449393"/>
    <lineage>
        <taxon>unclassified sequences</taxon>
        <taxon>metagenomes</taxon>
        <taxon>ecological metagenomes</taxon>
    </lineage>
</organism>